<proteinExistence type="predicted"/>
<gene>
    <name evidence="2" type="ORF">CgunFtcFv8_027246</name>
</gene>
<accession>A0AAN8DZE0</accession>
<dbReference type="Proteomes" id="UP001331515">
    <property type="component" value="Unassembled WGS sequence"/>
</dbReference>
<feature type="region of interest" description="Disordered" evidence="1">
    <location>
        <begin position="1"/>
        <end position="56"/>
    </location>
</feature>
<keyword evidence="3" id="KW-1185">Reference proteome</keyword>
<evidence type="ECO:0000313" key="2">
    <source>
        <dbReference type="EMBL" id="KAK5931064.1"/>
    </source>
</evidence>
<evidence type="ECO:0000313" key="3">
    <source>
        <dbReference type="Proteomes" id="UP001331515"/>
    </source>
</evidence>
<name>A0AAN8DZE0_CHAGU</name>
<comment type="caution">
    <text evidence="2">The sequence shown here is derived from an EMBL/GenBank/DDBJ whole genome shotgun (WGS) entry which is preliminary data.</text>
</comment>
<protein>
    <submittedName>
        <fullName evidence="2">Uncharacterized protein</fullName>
    </submittedName>
</protein>
<sequence length="80" mass="8570">MDQLDHIPNVPTPELSGSPSDNGVQLEAYFTAERDAGANTTRSPGIPQRQEQETGPLISLTRGSERGSRQTLCPLCDGGF</sequence>
<dbReference type="AlphaFoldDB" id="A0AAN8DZE0"/>
<reference evidence="2 3" key="1">
    <citation type="journal article" date="2023" name="Mol. Biol. Evol.">
        <title>Genomics of Secondarily Temperate Adaptation in the Only Non-Antarctic Icefish.</title>
        <authorList>
            <person name="Rivera-Colon A.G."/>
            <person name="Rayamajhi N."/>
            <person name="Minhas B.F."/>
            <person name="Madrigal G."/>
            <person name="Bilyk K.T."/>
            <person name="Yoon V."/>
            <person name="Hune M."/>
            <person name="Gregory S."/>
            <person name="Cheng C.H.C."/>
            <person name="Catchen J.M."/>
        </authorList>
    </citation>
    <scope>NUCLEOTIDE SEQUENCE [LARGE SCALE GENOMIC DNA]</scope>
    <source>
        <tissue evidence="2">White muscle</tissue>
    </source>
</reference>
<organism evidence="2 3">
    <name type="scientific">Champsocephalus gunnari</name>
    <name type="common">Mackerel icefish</name>
    <dbReference type="NCBI Taxonomy" id="52237"/>
    <lineage>
        <taxon>Eukaryota</taxon>
        <taxon>Metazoa</taxon>
        <taxon>Chordata</taxon>
        <taxon>Craniata</taxon>
        <taxon>Vertebrata</taxon>
        <taxon>Euteleostomi</taxon>
        <taxon>Actinopterygii</taxon>
        <taxon>Neopterygii</taxon>
        <taxon>Teleostei</taxon>
        <taxon>Neoteleostei</taxon>
        <taxon>Acanthomorphata</taxon>
        <taxon>Eupercaria</taxon>
        <taxon>Perciformes</taxon>
        <taxon>Notothenioidei</taxon>
        <taxon>Channichthyidae</taxon>
        <taxon>Champsocephalus</taxon>
    </lineage>
</organism>
<evidence type="ECO:0000256" key="1">
    <source>
        <dbReference type="SAM" id="MobiDB-lite"/>
    </source>
</evidence>
<dbReference type="EMBL" id="JAURVH010001516">
    <property type="protein sequence ID" value="KAK5931064.1"/>
    <property type="molecule type" value="Genomic_DNA"/>
</dbReference>